<evidence type="ECO:0000313" key="3">
    <source>
        <dbReference type="Proteomes" id="UP001642540"/>
    </source>
</evidence>
<feature type="transmembrane region" description="Helical" evidence="1">
    <location>
        <begin position="208"/>
        <end position="230"/>
    </location>
</feature>
<proteinExistence type="predicted"/>
<name>A0ABP1R0K5_9HEXA</name>
<evidence type="ECO:0000313" key="2">
    <source>
        <dbReference type="EMBL" id="CAL8114494.1"/>
    </source>
</evidence>
<keyword evidence="3" id="KW-1185">Reference proteome</keyword>
<comment type="caution">
    <text evidence="2">The sequence shown here is derived from an EMBL/GenBank/DDBJ whole genome shotgun (WGS) entry which is preliminary data.</text>
</comment>
<organism evidence="2 3">
    <name type="scientific">Orchesella dallaii</name>
    <dbReference type="NCBI Taxonomy" id="48710"/>
    <lineage>
        <taxon>Eukaryota</taxon>
        <taxon>Metazoa</taxon>
        <taxon>Ecdysozoa</taxon>
        <taxon>Arthropoda</taxon>
        <taxon>Hexapoda</taxon>
        <taxon>Collembola</taxon>
        <taxon>Entomobryomorpha</taxon>
        <taxon>Entomobryoidea</taxon>
        <taxon>Orchesellidae</taxon>
        <taxon>Orchesellinae</taxon>
        <taxon>Orchesella</taxon>
    </lineage>
</organism>
<sequence length="394" mass="44959">MLTPLQKLSIRLTNTGFPYLPSLPIHWDSNDCQIKLKNKPQAIIPYAFTMSFVAVLALSSCYTVFSHSFLKPRTELHWNAGVFGIVLFMGINTIDAVYWIYVWSSDSTSLLGGINQLVQLKHRICTELGHRENESVLSKVAVTFVAILIPTPCSFILCCFLFDLDPFYFVLEDILPDPMYRSLNVTMLGWLIRIFLMSISACECMRTFALLTTSGVITFINLEQCLNLLISASESLKYSLKRYPMVKIALGMAINHVNKVNSALISLHFWTIITLFWLIIRTVGKTPLMFYLIIVFFACTIPTMVLLYLKLCSDVNAKFEDGITKWKIIAWENLSRKEISQERREARILFLVAKAGKSLPLTYHPFFKIDNDLIVAFFVNIVDRLIDALLVFSV</sequence>
<reference evidence="2 3" key="1">
    <citation type="submission" date="2024-08" db="EMBL/GenBank/DDBJ databases">
        <authorList>
            <person name="Cucini C."/>
            <person name="Frati F."/>
        </authorList>
    </citation>
    <scope>NUCLEOTIDE SEQUENCE [LARGE SCALE GENOMIC DNA]</scope>
</reference>
<evidence type="ECO:0008006" key="4">
    <source>
        <dbReference type="Google" id="ProtNLM"/>
    </source>
</evidence>
<dbReference type="Proteomes" id="UP001642540">
    <property type="component" value="Unassembled WGS sequence"/>
</dbReference>
<feature type="transmembrane region" description="Helical" evidence="1">
    <location>
        <begin position="43"/>
        <end position="65"/>
    </location>
</feature>
<gene>
    <name evidence="2" type="ORF">ODALV1_LOCUS16490</name>
</gene>
<feature type="transmembrane region" description="Helical" evidence="1">
    <location>
        <begin position="77"/>
        <end position="101"/>
    </location>
</feature>
<keyword evidence="1" id="KW-0472">Membrane</keyword>
<dbReference type="EMBL" id="CAXLJM020000050">
    <property type="protein sequence ID" value="CAL8114494.1"/>
    <property type="molecule type" value="Genomic_DNA"/>
</dbReference>
<feature type="transmembrane region" description="Helical" evidence="1">
    <location>
        <begin position="260"/>
        <end position="280"/>
    </location>
</feature>
<protein>
    <recommendedName>
        <fullName evidence="4">Gustatory receptor</fullName>
    </recommendedName>
</protein>
<accession>A0ABP1R0K5</accession>
<keyword evidence="1" id="KW-1133">Transmembrane helix</keyword>
<evidence type="ECO:0000256" key="1">
    <source>
        <dbReference type="SAM" id="Phobius"/>
    </source>
</evidence>
<keyword evidence="1" id="KW-0812">Transmembrane</keyword>
<feature type="transmembrane region" description="Helical" evidence="1">
    <location>
        <begin position="179"/>
        <end position="196"/>
    </location>
</feature>
<feature type="transmembrane region" description="Helical" evidence="1">
    <location>
        <begin position="289"/>
        <end position="309"/>
    </location>
</feature>
<feature type="transmembrane region" description="Helical" evidence="1">
    <location>
        <begin position="140"/>
        <end position="164"/>
    </location>
</feature>